<sequence>MRDNPSCSPIKASQKVGEELVKVCIDLKINEISSYDRNGLSGGEKMQASEICDKLHSFLYTRMYFY</sequence>
<keyword evidence="2" id="KW-1185">Reference proteome</keyword>
<accession>A0A7J7KVW7</accession>
<reference evidence="1 2" key="1">
    <citation type="journal article" date="2020" name="IScience">
        <title>Genome Sequencing of the Endangered Kingdonia uniflora (Circaeasteraceae, Ranunculales) Reveals Potential Mechanisms of Evolutionary Specialization.</title>
        <authorList>
            <person name="Sun Y."/>
            <person name="Deng T."/>
            <person name="Zhang A."/>
            <person name="Moore M.J."/>
            <person name="Landis J.B."/>
            <person name="Lin N."/>
            <person name="Zhang H."/>
            <person name="Zhang X."/>
            <person name="Huang J."/>
            <person name="Zhang X."/>
            <person name="Sun H."/>
            <person name="Wang H."/>
        </authorList>
    </citation>
    <scope>NUCLEOTIDE SEQUENCE [LARGE SCALE GENOMIC DNA]</scope>
    <source>
        <strain evidence="1">TB1705</strain>
        <tissue evidence="1">Leaf</tissue>
    </source>
</reference>
<evidence type="ECO:0000313" key="1">
    <source>
        <dbReference type="EMBL" id="KAF6134513.1"/>
    </source>
</evidence>
<evidence type="ECO:0000313" key="2">
    <source>
        <dbReference type="Proteomes" id="UP000541444"/>
    </source>
</evidence>
<proteinExistence type="predicted"/>
<gene>
    <name evidence="1" type="ORF">GIB67_028534</name>
</gene>
<dbReference type="Proteomes" id="UP000541444">
    <property type="component" value="Unassembled WGS sequence"/>
</dbReference>
<protein>
    <submittedName>
        <fullName evidence="1">Uncharacterized protein</fullName>
    </submittedName>
</protein>
<dbReference type="AlphaFoldDB" id="A0A7J7KVW7"/>
<comment type="caution">
    <text evidence="1">The sequence shown here is derived from an EMBL/GenBank/DDBJ whole genome shotgun (WGS) entry which is preliminary data.</text>
</comment>
<organism evidence="1 2">
    <name type="scientific">Kingdonia uniflora</name>
    <dbReference type="NCBI Taxonomy" id="39325"/>
    <lineage>
        <taxon>Eukaryota</taxon>
        <taxon>Viridiplantae</taxon>
        <taxon>Streptophyta</taxon>
        <taxon>Embryophyta</taxon>
        <taxon>Tracheophyta</taxon>
        <taxon>Spermatophyta</taxon>
        <taxon>Magnoliopsida</taxon>
        <taxon>Ranunculales</taxon>
        <taxon>Circaeasteraceae</taxon>
        <taxon>Kingdonia</taxon>
    </lineage>
</organism>
<dbReference type="EMBL" id="JACGCM010002836">
    <property type="protein sequence ID" value="KAF6134513.1"/>
    <property type="molecule type" value="Genomic_DNA"/>
</dbReference>
<name>A0A7J7KVW7_9MAGN</name>